<accession>A0A366MTA4</accession>
<dbReference type="InterPro" id="IPR006860">
    <property type="entry name" value="FecR"/>
</dbReference>
<dbReference type="InterPro" id="IPR032508">
    <property type="entry name" value="FecR_C"/>
</dbReference>
<evidence type="ECO:0000256" key="1">
    <source>
        <dbReference type="SAM" id="Phobius"/>
    </source>
</evidence>
<keyword evidence="1" id="KW-0472">Membrane</keyword>
<dbReference type="RefSeq" id="WP_113894444.1">
    <property type="nucleotide sequence ID" value="NZ_JANJGA010000010.1"/>
</dbReference>
<evidence type="ECO:0000313" key="4">
    <source>
        <dbReference type="EMBL" id="RBQ28850.1"/>
    </source>
</evidence>
<organism evidence="4 5">
    <name type="scientific">Aliarcobacter vitoriensis</name>
    <dbReference type="NCBI Taxonomy" id="2011099"/>
    <lineage>
        <taxon>Bacteria</taxon>
        <taxon>Pseudomonadati</taxon>
        <taxon>Campylobacterota</taxon>
        <taxon>Epsilonproteobacteria</taxon>
        <taxon>Campylobacterales</taxon>
        <taxon>Arcobacteraceae</taxon>
        <taxon>Aliarcobacter</taxon>
    </lineage>
</organism>
<sequence length="318" mass="36748">MKEIIKDEAIKWATLKKEGLSQNQEKELELWLQKSDLHKKAFEDANLIYNIFKNLPKEQSEILSKQAHKGAKRTKFIEKTVKPFIGFAAVLSCLFIGYKFFVPNYTQSYHTAFNTVKNDLLPDGTKISVDTNSKMEISFFDNRRKVLLENGQVLFEVAKDENKPFIINSGKTKIEVVGTKFEVRKLDNITTVNVKDGIVKVSFDISPIRPNKEISTLKIGDKVVINDVGVLEYIGKTSIEEIAPWENDEIIFNKITLKEAFKTFSRYQDLEINFKNKKFEDKLFSGKFNTLEVDRFIFAIQKIYPIKVLKDKNKIVIN</sequence>
<keyword evidence="5" id="KW-1185">Reference proteome</keyword>
<dbReference type="Proteomes" id="UP000252669">
    <property type="component" value="Unassembled WGS sequence"/>
</dbReference>
<evidence type="ECO:0000313" key="5">
    <source>
        <dbReference type="Proteomes" id="UP000252669"/>
    </source>
</evidence>
<dbReference type="Gene3D" id="2.60.120.1440">
    <property type="match status" value="1"/>
</dbReference>
<keyword evidence="1" id="KW-1133">Transmembrane helix</keyword>
<evidence type="ECO:0000259" key="2">
    <source>
        <dbReference type="Pfam" id="PF04773"/>
    </source>
</evidence>
<evidence type="ECO:0000259" key="3">
    <source>
        <dbReference type="Pfam" id="PF16344"/>
    </source>
</evidence>
<dbReference type="OrthoDB" id="5344817at2"/>
<name>A0A366MTA4_9BACT</name>
<dbReference type="Gene3D" id="3.55.50.30">
    <property type="match status" value="1"/>
</dbReference>
<reference evidence="4 5" key="1">
    <citation type="submission" date="2017-10" db="EMBL/GenBank/DDBJ databases">
        <title>Genomics of the genus Arcobacter.</title>
        <authorList>
            <person name="Perez-Cataluna A."/>
            <person name="Figueras M.J."/>
        </authorList>
    </citation>
    <scope>NUCLEOTIDE SEQUENCE [LARGE SCALE GENOMIC DNA]</scope>
    <source>
        <strain evidence="4 5">CECT 9230</strain>
    </source>
</reference>
<gene>
    <name evidence="4" type="ORF">CRU91_06655</name>
</gene>
<feature type="domain" description="FecR protein" evidence="2">
    <location>
        <begin position="111"/>
        <end position="200"/>
    </location>
</feature>
<dbReference type="PIRSF" id="PIRSF018266">
    <property type="entry name" value="FecR"/>
    <property type="match status" value="1"/>
</dbReference>
<comment type="caution">
    <text evidence="4">The sequence shown here is derived from an EMBL/GenBank/DDBJ whole genome shotgun (WGS) entry which is preliminary data.</text>
</comment>
<feature type="transmembrane region" description="Helical" evidence="1">
    <location>
        <begin position="81"/>
        <end position="101"/>
    </location>
</feature>
<proteinExistence type="predicted"/>
<dbReference type="Pfam" id="PF04773">
    <property type="entry name" value="FecR"/>
    <property type="match status" value="1"/>
</dbReference>
<dbReference type="GO" id="GO:0016989">
    <property type="term" value="F:sigma factor antagonist activity"/>
    <property type="evidence" value="ECO:0007669"/>
    <property type="project" value="TreeGrafter"/>
</dbReference>
<feature type="domain" description="Protein FecR C-terminal" evidence="3">
    <location>
        <begin position="250"/>
        <end position="317"/>
    </location>
</feature>
<protein>
    <submittedName>
        <fullName evidence="4">Siderophore-interacting protein</fullName>
    </submittedName>
</protein>
<dbReference type="EMBL" id="PDKB01000010">
    <property type="protein sequence ID" value="RBQ28850.1"/>
    <property type="molecule type" value="Genomic_DNA"/>
</dbReference>
<dbReference type="InterPro" id="IPR012373">
    <property type="entry name" value="Ferrdict_sens_TM"/>
</dbReference>
<dbReference type="PANTHER" id="PTHR30273">
    <property type="entry name" value="PERIPLASMIC SIGNAL SENSOR AND SIGMA FACTOR ACTIVATOR FECR-RELATED"/>
    <property type="match status" value="1"/>
</dbReference>
<dbReference type="PANTHER" id="PTHR30273:SF2">
    <property type="entry name" value="PROTEIN FECR"/>
    <property type="match status" value="1"/>
</dbReference>
<dbReference type="AlphaFoldDB" id="A0A366MTA4"/>
<keyword evidence="1" id="KW-0812">Transmembrane</keyword>
<dbReference type="Pfam" id="PF16344">
    <property type="entry name" value="FecR_C"/>
    <property type="match status" value="1"/>
</dbReference>